<dbReference type="InterPro" id="IPR036291">
    <property type="entry name" value="NAD(P)-bd_dom_sf"/>
</dbReference>
<keyword evidence="4" id="KW-1185">Reference proteome</keyword>
<dbReference type="InterPro" id="IPR020843">
    <property type="entry name" value="ER"/>
</dbReference>
<dbReference type="SUPFAM" id="SSF50129">
    <property type="entry name" value="GroES-like"/>
    <property type="match status" value="1"/>
</dbReference>
<gene>
    <name evidence="3" type="ORF">SAMN05660657_05590</name>
</gene>
<sequence>MRALHVPAAGEQPQISDIPTPEPTEGTVLVRVKAAGLNPIDNAVAAGFLTQMGLPHEYPVVIGRDAAGVVEAVGAGVDHVAVGDEVLGHVLLAPPISAGTLAEYALLPAAAVTPKPAGLDFTKAAALPLAGAAAVQSIEAIDPQAGQTVLVNGASGGVGSFAVQLLAARGVTVVATGKPEDTDRLTQLGAARVIDYTAGPVADQVRAAYPDGVDALVNLTGMDPSAAPIAAVRSGGKVSGVAAVPDEATLAAAGLTGGPVMASATREVLAPLAEQAAAGDLQVAVADVLPLEQAAEGLGRLAGGGAGGKLVVTVEA</sequence>
<organism evidence="3 4">
    <name type="scientific">Geodermatophilus amargosae</name>
    <dbReference type="NCBI Taxonomy" id="1296565"/>
    <lineage>
        <taxon>Bacteria</taxon>
        <taxon>Bacillati</taxon>
        <taxon>Actinomycetota</taxon>
        <taxon>Actinomycetes</taxon>
        <taxon>Geodermatophilales</taxon>
        <taxon>Geodermatophilaceae</taxon>
        <taxon>Geodermatophilus</taxon>
    </lineage>
</organism>
<feature type="domain" description="Enoyl reductase (ER)" evidence="2">
    <location>
        <begin position="10"/>
        <end position="312"/>
    </location>
</feature>
<dbReference type="PANTHER" id="PTHR11695">
    <property type="entry name" value="ALCOHOL DEHYDROGENASE RELATED"/>
    <property type="match status" value="1"/>
</dbReference>
<dbReference type="InterPro" id="IPR013154">
    <property type="entry name" value="ADH-like_N"/>
</dbReference>
<dbReference type="RefSeq" id="WP_093585055.1">
    <property type="nucleotide sequence ID" value="NZ_FPBA01000045.1"/>
</dbReference>
<evidence type="ECO:0000313" key="3">
    <source>
        <dbReference type="EMBL" id="SFU09119.1"/>
    </source>
</evidence>
<evidence type="ECO:0000256" key="1">
    <source>
        <dbReference type="SAM" id="MobiDB-lite"/>
    </source>
</evidence>
<dbReference type="Pfam" id="PF08240">
    <property type="entry name" value="ADH_N"/>
    <property type="match status" value="1"/>
</dbReference>
<dbReference type="EMBL" id="FPBA01000045">
    <property type="protein sequence ID" value="SFU09119.1"/>
    <property type="molecule type" value="Genomic_DNA"/>
</dbReference>
<name>A0A1I7DBR7_9ACTN</name>
<dbReference type="AlphaFoldDB" id="A0A1I7DBR7"/>
<dbReference type="SMART" id="SM00829">
    <property type="entry name" value="PKS_ER"/>
    <property type="match status" value="1"/>
</dbReference>
<dbReference type="InterPro" id="IPR011032">
    <property type="entry name" value="GroES-like_sf"/>
</dbReference>
<dbReference type="PANTHER" id="PTHR11695:SF294">
    <property type="entry name" value="RETICULON-4-INTERACTING PROTEIN 1, MITOCHONDRIAL"/>
    <property type="match status" value="1"/>
</dbReference>
<dbReference type="Proteomes" id="UP000199546">
    <property type="component" value="Unassembled WGS sequence"/>
</dbReference>
<dbReference type="Gene3D" id="3.40.50.720">
    <property type="entry name" value="NAD(P)-binding Rossmann-like Domain"/>
    <property type="match status" value="1"/>
</dbReference>
<dbReference type="SUPFAM" id="SSF51735">
    <property type="entry name" value="NAD(P)-binding Rossmann-fold domains"/>
    <property type="match status" value="1"/>
</dbReference>
<dbReference type="InterPro" id="IPR050700">
    <property type="entry name" value="YIM1/Zinc_Alcohol_DH_Fams"/>
</dbReference>
<evidence type="ECO:0000259" key="2">
    <source>
        <dbReference type="SMART" id="SM00829"/>
    </source>
</evidence>
<protein>
    <submittedName>
        <fullName evidence="3">NADPH:quinone reductase</fullName>
    </submittedName>
</protein>
<evidence type="ECO:0000313" key="4">
    <source>
        <dbReference type="Proteomes" id="UP000199546"/>
    </source>
</evidence>
<dbReference type="Gene3D" id="3.90.180.10">
    <property type="entry name" value="Medium-chain alcohol dehydrogenases, catalytic domain"/>
    <property type="match status" value="1"/>
</dbReference>
<feature type="region of interest" description="Disordered" evidence="1">
    <location>
        <begin position="1"/>
        <end position="23"/>
    </location>
</feature>
<dbReference type="CDD" id="cd05289">
    <property type="entry name" value="MDR_like_2"/>
    <property type="match status" value="1"/>
</dbReference>
<accession>A0A1I7DBR7</accession>
<dbReference type="Pfam" id="PF13602">
    <property type="entry name" value="ADH_zinc_N_2"/>
    <property type="match status" value="1"/>
</dbReference>
<reference evidence="4" key="1">
    <citation type="submission" date="2016-10" db="EMBL/GenBank/DDBJ databases">
        <authorList>
            <person name="Varghese N."/>
            <person name="Submissions S."/>
        </authorList>
    </citation>
    <scope>NUCLEOTIDE SEQUENCE [LARGE SCALE GENOMIC DNA]</scope>
    <source>
        <strain evidence="4">DSM 46136</strain>
    </source>
</reference>
<proteinExistence type="predicted"/>
<dbReference type="GO" id="GO:0016491">
    <property type="term" value="F:oxidoreductase activity"/>
    <property type="evidence" value="ECO:0007669"/>
    <property type="project" value="InterPro"/>
</dbReference>
<dbReference type="OrthoDB" id="3727682at2"/>
<dbReference type="STRING" id="1296565.SAMN05660657_05590"/>